<dbReference type="EMBL" id="JBBPBM010000068">
    <property type="protein sequence ID" value="KAK8513912.1"/>
    <property type="molecule type" value="Genomic_DNA"/>
</dbReference>
<dbReference type="Proteomes" id="UP001472677">
    <property type="component" value="Unassembled WGS sequence"/>
</dbReference>
<sequence length="132" mass="14721">MAGGELGDSYRFELHFDGFYCPSGSNCNGLDGCLASHSGFASSTIQDMLNPSFPLLALKGRILADYFKILSQLVFKGWISWYLLQLVDVVATIIDISLFPKMDVLNGNFAQDPMRCYSFSFHFSEDLGFVCF</sequence>
<evidence type="ECO:0000313" key="1">
    <source>
        <dbReference type="EMBL" id="KAK8513912.1"/>
    </source>
</evidence>
<gene>
    <name evidence="1" type="ORF">V6N12_037280</name>
</gene>
<accession>A0ABR2C3R4</accession>
<name>A0ABR2C3R4_9ROSI</name>
<evidence type="ECO:0000313" key="2">
    <source>
        <dbReference type="Proteomes" id="UP001472677"/>
    </source>
</evidence>
<protein>
    <submittedName>
        <fullName evidence="1">Uncharacterized protein</fullName>
    </submittedName>
</protein>
<organism evidence="1 2">
    <name type="scientific">Hibiscus sabdariffa</name>
    <name type="common">roselle</name>
    <dbReference type="NCBI Taxonomy" id="183260"/>
    <lineage>
        <taxon>Eukaryota</taxon>
        <taxon>Viridiplantae</taxon>
        <taxon>Streptophyta</taxon>
        <taxon>Embryophyta</taxon>
        <taxon>Tracheophyta</taxon>
        <taxon>Spermatophyta</taxon>
        <taxon>Magnoliopsida</taxon>
        <taxon>eudicotyledons</taxon>
        <taxon>Gunneridae</taxon>
        <taxon>Pentapetalae</taxon>
        <taxon>rosids</taxon>
        <taxon>malvids</taxon>
        <taxon>Malvales</taxon>
        <taxon>Malvaceae</taxon>
        <taxon>Malvoideae</taxon>
        <taxon>Hibiscus</taxon>
    </lineage>
</organism>
<reference evidence="1 2" key="1">
    <citation type="journal article" date="2024" name="G3 (Bethesda)">
        <title>Genome assembly of Hibiscus sabdariffa L. provides insights into metabolisms of medicinal natural products.</title>
        <authorList>
            <person name="Kim T."/>
        </authorList>
    </citation>
    <scope>NUCLEOTIDE SEQUENCE [LARGE SCALE GENOMIC DNA]</scope>
    <source>
        <strain evidence="1">TK-2024</strain>
        <tissue evidence="1">Old leaves</tissue>
    </source>
</reference>
<keyword evidence="2" id="KW-1185">Reference proteome</keyword>
<proteinExistence type="predicted"/>
<comment type="caution">
    <text evidence="1">The sequence shown here is derived from an EMBL/GenBank/DDBJ whole genome shotgun (WGS) entry which is preliminary data.</text>
</comment>